<gene>
    <name evidence="2" type="ORF">FME351_LOCUS7940</name>
    <name evidence="3" type="ORF">KIK155_LOCUS8936</name>
</gene>
<evidence type="ECO:0000313" key="2">
    <source>
        <dbReference type="EMBL" id="CAF3388673.1"/>
    </source>
</evidence>
<feature type="signal peptide" evidence="1">
    <location>
        <begin position="1"/>
        <end position="31"/>
    </location>
</feature>
<protein>
    <submittedName>
        <fullName evidence="2">Uncharacterized protein</fullName>
    </submittedName>
</protein>
<accession>A0A817Z4A5</accession>
<dbReference type="Proteomes" id="UP000663865">
    <property type="component" value="Unassembled WGS sequence"/>
</dbReference>
<evidence type="ECO:0000256" key="1">
    <source>
        <dbReference type="SAM" id="SignalP"/>
    </source>
</evidence>
<evidence type="ECO:0000313" key="4">
    <source>
        <dbReference type="Proteomes" id="UP000663869"/>
    </source>
</evidence>
<organism evidence="2 4">
    <name type="scientific">Rotaria socialis</name>
    <dbReference type="NCBI Taxonomy" id="392032"/>
    <lineage>
        <taxon>Eukaryota</taxon>
        <taxon>Metazoa</taxon>
        <taxon>Spiralia</taxon>
        <taxon>Gnathifera</taxon>
        <taxon>Rotifera</taxon>
        <taxon>Eurotatoria</taxon>
        <taxon>Bdelloidea</taxon>
        <taxon>Philodinida</taxon>
        <taxon>Philodinidae</taxon>
        <taxon>Rotaria</taxon>
    </lineage>
</organism>
<dbReference type="EMBL" id="CAJNYU010000755">
    <property type="protein sequence ID" value="CAF3388673.1"/>
    <property type="molecule type" value="Genomic_DNA"/>
</dbReference>
<feature type="chain" id="PRO_5036414226" evidence="1">
    <location>
        <begin position="32"/>
        <end position="175"/>
    </location>
</feature>
<name>A0A817Z4A5_9BILA</name>
<dbReference type="Proteomes" id="UP000663869">
    <property type="component" value="Unassembled WGS sequence"/>
</dbReference>
<reference evidence="2" key="1">
    <citation type="submission" date="2021-02" db="EMBL/GenBank/DDBJ databases">
        <authorList>
            <person name="Nowell W R."/>
        </authorList>
    </citation>
    <scope>NUCLEOTIDE SEQUENCE</scope>
</reference>
<comment type="caution">
    <text evidence="2">The sequence shown here is derived from an EMBL/GenBank/DDBJ whole genome shotgun (WGS) entry which is preliminary data.</text>
</comment>
<sequence>MQIRQRRHGNVKRWMWLTIGVLVFCLNVAMSSQEDFKSDNVAQMLDDDLQLGRFSVIHSKDMKSGNDGAPCRYNDQCSSGNCDKKRCKAPTCTDGYRNGNETDIDCGGEKCSKCPNGKTCKADSDCVSEVCKSKTCQVPNCSDGVKNQDETDIDCGGKACPKCANTKIYSLVSDS</sequence>
<dbReference type="AlphaFoldDB" id="A0A817Z4A5"/>
<dbReference type="EMBL" id="CAJNYV010001210">
    <property type="protein sequence ID" value="CAF3409919.1"/>
    <property type="molecule type" value="Genomic_DNA"/>
</dbReference>
<keyword evidence="1" id="KW-0732">Signal</keyword>
<evidence type="ECO:0000313" key="3">
    <source>
        <dbReference type="EMBL" id="CAF3409919.1"/>
    </source>
</evidence>
<proteinExistence type="predicted"/>